<accession>A0A2N9E2T6</accession>
<sequence>MFAIDAGTVTTRVLFDDVEAGLNCVAIRFARGEWVLVEVGGSKKFLGGLVESNEERE</sequence>
<dbReference type="AlphaFoldDB" id="A0A2N9E2T6"/>
<evidence type="ECO:0000313" key="1">
    <source>
        <dbReference type="EMBL" id="SPC73237.1"/>
    </source>
</evidence>
<reference evidence="1" key="1">
    <citation type="submission" date="2018-02" db="EMBL/GenBank/DDBJ databases">
        <authorList>
            <person name="Cohen D.B."/>
            <person name="Kent A.D."/>
        </authorList>
    </citation>
    <scope>NUCLEOTIDE SEQUENCE</scope>
</reference>
<protein>
    <submittedName>
        <fullName evidence="1">Uncharacterized protein</fullName>
    </submittedName>
</protein>
<dbReference type="EMBL" id="OIVN01000047">
    <property type="protein sequence ID" value="SPC73237.1"/>
    <property type="molecule type" value="Genomic_DNA"/>
</dbReference>
<gene>
    <name evidence="1" type="ORF">FSB_LOCUS1119</name>
</gene>
<proteinExistence type="predicted"/>
<organism evidence="1">
    <name type="scientific">Fagus sylvatica</name>
    <name type="common">Beechnut</name>
    <dbReference type="NCBI Taxonomy" id="28930"/>
    <lineage>
        <taxon>Eukaryota</taxon>
        <taxon>Viridiplantae</taxon>
        <taxon>Streptophyta</taxon>
        <taxon>Embryophyta</taxon>
        <taxon>Tracheophyta</taxon>
        <taxon>Spermatophyta</taxon>
        <taxon>Magnoliopsida</taxon>
        <taxon>eudicotyledons</taxon>
        <taxon>Gunneridae</taxon>
        <taxon>Pentapetalae</taxon>
        <taxon>rosids</taxon>
        <taxon>fabids</taxon>
        <taxon>Fagales</taxon>
        <taxon>Fagaceae</taxon>
        <taxon>Fagus</taxon>
    </lineage>
</organism>
<name>A0A2N9E2T6_FAGSY</name>